<protein>
    <submittedName>
        <fullName evidence="3">TRAF6 factor</fullName>
    </submittedName>
</protein>
<feature type="transmembrane region" description="Helical" evidence="1">
    <location>
        <begin position="12"/>
        <end position="29"/>
    </location>
</feature>
<dbReference type="InterPro" id="IPR049342">
    <property type="entry name" value="TRAF1-6_MATH_dom"/>
</dbReference>
<keyword evidence="1" id="KW-0812">Transmembrane</keyword>
<name>A0A836JMW6_9HYME</name>
<gene>
    <name evidence="3" type="primary">Traf6_1</name>
    <name evidence="3" type="ORF">G6Z78_0012156</name>
</gene>
<evidence type="ECO:0000313" key="4">
    <source>
        <dbReference type="Proteomes" id="UP000668214"/>
    </source>
</evidence>
<dbReference type="Gene3D" id="2.60.210.10">
    <property type="entry name" value="Apoptosis, Tumor Necrosis Factor Receptor Associated Protein 2, Chain A"/>
    <property type="match status" value="1"/>
</dbReference>
<dbReference type="AlphaFoldDB" id="A0A836JMW6"/>
<sequence>HNVPFTCNEMSNIVCYTISLFCLISLYFACDGVSESLRKTPTIEANVSNNDVTETQHTICKIATEDVVANARATVTTVLTGACSTNAFTYYWQVRNFNVMLSSWQTGRWIRSSTFYAGRSGYAMYLKITPKYFPDGTVFVAVGLTRGRYDSVLTWPFPYRIRLEVLDHSLRGLREDQRSRIWDPATLCTQDFWGRPAGVADNPECVGLSIPRRIILSKSLSISSQRYSGNTRYMWNGSILIKLIVYL</sequence>
<evidence type="ECO:0000259" key="2">
    <source>
        <dbReference type="Pfam" id="PF21355"/>
    </source>
</evidence>
<keyword evidence="1" id="KW-0472">Membrane</keyword>
<accession>A0A836JMW6</accession>
<evidence type="ECO:0000256" key="1">
    <source>
        <dbReference type="SAM" id="Phobius"/>
    </source>
</evidence>
<dbReference type="Pfam" id="PF21355">
    <property type="entry name" value="TRAF-mep_MATH"/>
    <property type="match status" value="1"/>
</dbReference>
<dbReference type="Proteomes" id="UP000668214">
    <property type="component" value="Unassembled WGS sequence"/>
</dbReference>
<dbReference type="EMBL" id="JAANIA010001671">
    <property type="protein sequence ID" value="KAG5319559.1"/>
    <property type="molecule type" value="Genomic_DNA"/>
</dbReference>
<keyword evidence="1" id="KW-1133">Transmembrane helix</keyword>
<organism evidence="3 4">
    <name type="scientific">Pseudoatta argentina</name>
    <dbReference type="NCBI Taxonomy" id="621737"/>
    <lineage>
        <taxon>Eukaryota</taxon>
        <taxon>Metazoa</taxon>
        <taxon>Ecdysozoa</taxon>
        <taxon>Arthropoda</taxon>
        <taxon>Hexapoda</taxon>
        <taxon>Insecta</taxon>
        <taxon>Pterygota</taxon>
        <taxon>Neoptera</taxon>
        <taxon>Endopterygota</taxon>
        <taxon>Hymenoptera</taxon>
        <taxon>Apocrita</taxon>
        <taxon>Aculeata</taxon>
        <taxon>Formicoidea</taxon>
        <taxon>Formicidae</taxon>
        <taxon>Myrmicinae</taxon>
        <taxon>Pseudoatta</taxon>
    </lineage>
</organism>
<keyword evidence="4" id="KW-1185">Reference proteome</keyword>
<feature type="domain" description="TRAF1-6 MATH" evidence="2">
    <location>
        <begin position="110"/>
        <end position="178"/>
    </location>
</feature>
<feature type="non-terminal residue" evidence="3">
    <location>
        <position position="247"/>
    </location>
</feature>
<feature type="non-terminal residue" evidence="3">
    <location>
        <position position="1"/>
    </location>
</feature>
<evidence type="ECO:0000313" key="3">
    <source>
        <dbReference type="EMBL" id="KAG5319559.1"/>
    </source>
</evidence>
<comment type="caution">
    <text evidence="3">The sequence shown here is derived from an EMBL/GenBank/DDBJ whole genome shotgun (WGS) entry which is preliminary data.</text>
</comment>
<reference evidence="3" key="1">
    <citation type="submission" date="2020-02" db="EMBL/GenBank/DDBJ databases">
        <title>Relaxed selection underlies rapid genomic changes in the transitions from sociality to social parasitism in ants.</title>
        <authorList>
            <person name="Bi X."/>
        </authorList>
    </citation>
    <scope>NUCLEOTIDE SEQUENCE</scope>
    <source>
        <strain evidence="3">BGI-DK2014c</strain>
        <tissue evidence="3">Whole body</tissue>
    </source>
</reference>
<dbReference type="SUPFAM" id="SSF49599">
    <property type="entry name" value="TRAF domain-like"/>
    <property type="match status" value="1"/>
</dbReference>
<proteinExistence type="predicted"/>
<dbReference type="InterPro" id="IPR008974">
    <property type="entry name" value="TRAF-like"/>
</dbReference>